<sequence>MASYFRTIHYWLSASFSNSHSSARPCASSESSSTVGSGGQFMTPFCYCSVESCLKTSYTEQNFGCRFFTCVNYKQRRSCGFFHWYDPPMCVHGKRVLRRLREKHERLNMEVDSHAPMAEHGTANTTAKLELVISQLRSELETMKKKNHRDRNMCRRVLVLSWAFFSVVMLSTLLSGSSFDDSLALPQ</sequence>
<dbReference type="GO" id="GO:0008270">
    <property type="term" value="F:zinc ion binding"/>
    <property type="evidence" value="ECO:0007669"/>
    <property type="project" value="UniProtKB-KW"/>
</dbReference>
<keyword evidence="6" id="KW-1133">Transmembrane helix</keyword>
<keyword evidence="6" id="KW-0472">Membrane</keyword>
<accession>A0A6A1V2H6</accession>
<organism evidence="8 9">
    <name type="scientific">Morella rubra</name>
    <name type="common">Chinese bayberry</name>
    <dbReference type="NCBI Taxonomy" id="262757"/>
    <lineage>
        <taxon>Eukaryota</taxon>
        <taxon>Viridiplantae</taxon>
        <taxon>Streptophyta</taxon>
        <taxon>Embryophyta</taxon>
        <taxon>Tracheophyta</taxon>
        <taxon>Spermatophyta</taxon>
        <taxon>Magnoliopsida</taxon>
        <taxon>eudicotyledons</taxon>
        <taxon>Gunneridae</taxon>
        <taxon>Pentapetalae</taxon>
        <taxon>rosids</taxon>
        <taxon>fabids</taxon>
        <taxon>Fagales</taxon>
        <taxon>Myricaceae</taxon>
        <taxon>Morella</taxon>
    </lineage>
</organism>
<feature type="domain" description="GRF-type" evidence="7">
    <location>
        <begin position="46"/>
        <end position="88"/>
    </location>
</feature>
<dbReference type="PANTHER" id="PTHR33248">
    <property type="entry name" value="ZINC ION-BINDING PROTEIN"/>
    <property type="match status" value="1"/>
</dbReference>
<evidence type="ECO:0000313" key="8">
    <source>
        <dbReference type="EMBL" id="KAB1206843.1"/>
    </source>
</evidence>
<evidence type="ECO:0000313" key="9">
    <source>
        <dbReference type="Proteomes" id="UP000516437"/>
    </source>
</evidence>
<keyword evidence="1" id="KW-0479">Metal-binding</keyword>
<keyword evidence="6" id="KW-0812">Transmembrane</keyword>
<evidence type="ECO:0000259" key="7">
    <source>
        <dbReference type="PROSITE" id="PS51999"/>
    </source>
</evidence>
<proteinExistence type="predicted"/>
<dbReference type="AlphaFoldDB" id="A0A6A1V2H6"/>
<keyword evidence="3" id="KW-0862">Zinc</keyword>
<evidence type="ECO:0000256" key="6">
    <source>
        <dbReference type="SAM" id="Phobius"/>
    </source>
</evidence>
<feature type="coiled-coil region" evidence="5">
    <location>
        <begin position="126"/>
        <end position="153"/>
    </location>
</feature>
<evidence type="ECO:0000256" key="4">
    <source>
        <dbReference type="PROSITE-ProRule" id="PRU01343"/>
    </source>
</evidence>
<feature type="transmembrane region" description="Helical" evidence="6">
    <location>
        <begin position="153"/>
        <end position="174"/>
    </location>
</feature>
<dbReference type="Proteomes" id="UP000516437">
    <property type="component" value="Chromosome 7"/>
</dbReference>
<evidence type="ECO:0000256" key="5">
    <source>
        <dbReference type="SAM" id="Coils"/>
    </source>
</evidence>
<dbReference type="OrthoDB" id="1303182at2759"/>
<evidence type="ECO:0000256" key="2">
    <source>
        <dbReference type="ARBA" id="ARBA00022771"/>
    </source>
</evidence>
<evidence type="ECO:0000256" key="1">
    <source>
        <dbReference type="ARBA" id="ARBA00022723"/>
    </source>
</evidence>
<dbReference type="InterPro" id="IPR010666">
    <property type="entry name" value="Znf_GRF"/>
</dbReference>
<comment type="caution">
    <text evidence="8">The sequence shown here is derived from an EMBL/GenBank/DDBJ whole genome shotgun (WGS) entry which is preliminary data.</text>
</comment>
<keyword evidence="9" id="KW-1185">Reference proteome</keyword>
<name>A0A6A1V2H6_9ROSI</name>
<reference evidence="8 9" key="1">
    <citation type="journal article" date="2019" name="Plant Biotechnol. J.">
        <title>The red bayberry genome and genetic basis of sex determination.</title>
        <authorList>
            <person name="Jia H.M."/>
            <person name="Jia H.J."/>
            <person name="Cai Q.L."/>
            <person name="Wang Y."/>
            <person name="Zhao H.B."/>
            <person name="Yang W.F."/>
            <person name="Wang G.Y."/>
            <person name="Li Y.H."/>
            <person name="Zhan D.L."/>
            <person name="Shen Y.T."/>
            <person name="Niu Q.F."/>
            <person name="Chang L."/>
            <person name="Qiu J."/>
            <person name="Zhao L."/>
            <person name="Xie H.B."/>
            <person name="Fu W.Y."/>
            <person name="Jin J."/>
            <person name="Li X.W."/>
            <person name="Jiao Y."/>
            <person name="Zhou C.C."/>
            <person name="Tu T."/>
            <person name="Chai C.Y."/>
            <person name="Gao J.L."/>
            <person name="Fan L.J."/>
            <person name="van de Weg E."/>
            <person name="Wang J.Y."/>
            <person name="Gao Z.S."/>
        </authorList>
    </citation>
    <scope>NUCLEOTIDE SEQUENCE [LARGE SCALE GENOMIC DNA]</scope>
    <source>
        <tissue evidence="8">Leaves</tissue>
    </source>
</reference>
<keyword evidence="2 4" id="KW-0863">Zinc-finger</keyword>
<dbReference type="EMBL" id="RXIC02000025">
    <property type="protein sequence ID" value="KAB1206843.1"/>
    <property type="molecule type" value="Genomic_DNA"/>
</dbReference>
<protein>
    <recommendedName>
        <fullName evidence="7">GRF-type domain-containing protein</fullName>
    </recommendedName>
</protein>
<evidence type="ECO:0000256" key="3">
    <source>
        <dbReference type="ARBA" id="ARBA00022833"/>
    </source>
</evidence>
<keyword evidence="5" id="KW-0175">Coiled coil</keyword>
<dbReference type="PROSITE" id="PS51999">
    <property type="entry name" value="ZF_GRF"/>
    <property type="match status" value="1"/>
</dbReference>
<gene>
    <name evidence="8" type="ORF">CJ030_MR7G008241</name>
</gene>